<dbReference type="Proteomes" id="UP000004836">
    <property type="component" value="Unassembled WGS sequence"/>
</dbReference>
<dbReference type="InterPro" id="IPR007213">
    <property type="entry name" value="Ppm1/Ppm2/Tcmp"/>
</dbReference>
<evidence type="ECO:0000313" key="4">
    <source>
        <dbReference type="Proteomes" id="UP000004836"/>
    </source>
</evidence>
<dbReference type="Pfam" id="PF04072">
    <property type="entry name" value="LCM"/>
    <property type="match status" value="1"/>
</dbReference>
<evidence type="ECO:0000256" key="2">
    <source>
        <dbReference type="ARBA" id="ARBA00022679"/>
    </source>
</evidence>
<dbReference type="GO" id="GO:0032259">
    <property type="term" value="P:methylation"/>
    <property type="evidence" value="ECO:0007669"/>
    <property type="project" value="UniProtKB-KW"/>
</dbReference>
<sequence>MVEYIKLSETSALVLRFLQDQVYHSQAVKDYLARLDLSAGKEMQDACDAIWPHYSEVIINRKHTILKYIEEALAENPSLQIISGAAGLDPLGLELTQRHKGLTVYEIDREQMPLKAALISAPELCFIPGDLGDTAPLIDRLTKAGWLQDKPTFLIMEGIGYYLTPVILKNFFTAMSPQYVVFDHLRETGMTQEANEIITRILGVIENYIEMDKMIRYDASSLSALLDMRIAKHASLHAIEYQRTGQNVYFPSEDFGWLDITVFEPEH</sequence>
<name>J9DZ53_9PROT</name>
<dbReference type="GO" id="GO:0008168">
    <property type="term" value="F:methyltransferase activity"/>
    <property type="evidence" value="ECO:0007669"/>
    <property type="project" value="UniProtKB-KW"/>
</dbReference>
<reference evidence="3 4" key="1">
    <citation type="journal article" date="2012" name="J. Bacteriol.">
        <title>Genome Sequence of Strain IMCC14465, Isolated from the East Sea, Belonging to the PS1 Clade of Alphaproteobacteria.</title>
        <authorList>
            <person name="Yang S.J."/>
            <person name="Kang I."/>
            <person name="Cho J.C."/>
        </authorList>
    </citation>
    <scope>NUCLEOTIDE SEQUENCE [LARGE SCALE GENOMIC DNA]</scope>
    <source>
        <strain evidence="3 4">IMCC14465</strain>
    </source>
</reference>
<comment type="caution">
    <text evidence="3">The sequence shown here is derived from an EMBL/GenBank/DDBJ whole genome shotgun (WGS) entry which is preliminary data.</text>
</comment>
<dbReference type="eggNOG" id="COG3315">
    <property type="taxonomic scope" value="Bacteria"/>
</dbReference>
<organism evidence="3 4">
    <name type="scientific">alpha proteobacterium IMCC14465</name>
    <dbReference type="NCBI Taxonomy" id="1220535"/>
    <lineage>
        <taxon>Bacteria</taxon>
        <taxon>Pseudomonadati</taxon>
        <taxon>Pseudomonadota</taxon>
        <taxon>Alphaproteobacteria</taxon>
        <taxon>PS1 clade</taxon>
    </lineage>
</organism>
<keyword evidence="1" id="KW-0489">Methyltransferase</keyword>
<evidence type="ECO:0000256" key="1">
    <source>
        <dbReference type="ARBA" id="ARBA00022603"/>
    </source>
</evidence>
<evidence type="ECO:0000313" key="3">
    <source>
        <dbReference type="EMBL" id="EJW20969.1"/>
    </source>
</evidence>
<dbReference type="OrthoDB" id="9806164at2"/>
<accession>J9DZ53</accession>
<dbReference type="EMBL" id="ALYF01000003">
    <property type="protein sequence ID" value="EJW20969.1"/>
    <property type="molecule type" value="Genomic_DNA"/>
</dbReference>
<dbReference type="AlphaFoldDB" id="J9DZ53"/>
<evidence type="ECO:0008006" key="5">
    <source>
        <dbReference type="Google" id="ProtNLM"/>
    </source>
</evidence>
<dbReference type="Gene3D" id="3.40.50.150">
    <property type="entry name" value="Vaccinia Virus protein VP39"/>
    <property type="match status" value="1"/>
</dbReference>
<proteinExistence type="predicted"/>
<gene>
    <name evidence="3" type="ORF">IMCC14465_07650</name>
</gene>
<dbReference type="SUPFAM" id="SSF53335">
    <property type="entry name" value="S-adenosyl-L-methionine-dependent methyltransferases"/>
    <property type="match status" value="1"/>
</dbReference>
<keyword evidence="4" id="KW-1185">Reference proteome</keyword>
<dbReference type="InterPro" id="IPR029063">
    <property type="entry name" value="SAM-dependent_MTases_sf"/>
</dbReference>
<protein>
    <recommendedName>
        <fullName evidence="5">O-methyltransferase domain-containing protein</fullName>
    </recommendedName>
</protein>
<keyword evidence="2" id="KW-0808">Transferase</keyword>